<dbReference type="PANTHER" id="PTHR21581:SF33">
    <property type="entry name" value="D-ALANYL-D-ALANINE CARBOXYPEPTIDASE DACB"/>
    <property type="match status" value="1"/>
</dbReference>
<dbReference type="InterPro" id="IPR001967">
    <property type="entry name" value="Peptidase_S11_N"/>
</dbReference>
<feature type="domain" description="Peptidase S11 D-alanyl-D-alanine carboxypeptidase A N-terminal" evidence="15">
    <location>
        <begin position="30"/>
        <end position="271"/>
    </location>
</feature>
<evidence type="ECO:0000259" key="16">
    <source>
        <dbReference type="Pfam" id="PF07943"/>
    </source>
</evidence>
<keyword evidence="14" id="KW-1133">Transmembrane helix</keyword>
<evidence type="ECO:0000256" key="9">
    <source>
        <dbReference type="ARBA" id="ARBA00022960"/>
    </source>
</evidence>
<comment type="pathway">
    <text evidence="2">Cell wall biogenesis; peptidoglycan biosynthesis.</text>
</comment>
<evidence type="ECO:0000256" key="3">
    <source>
        <dbReference type="ARBA" id="ARBA00007164"/>
    </source>
</evidence>
<evidence type="ECO:0000256" key="1">
    <source>
        <dbReference type="ARBA" id="ARBA00003217"/>
    </source>
</evidence>
<dbReference type="Gene3D" id="2.60.410.10">
    <property type="entry name" value="D-Ala-D-Ala carboxypeptidase, C-terminal domain"/>
    <property type="match status" value="1"/>
</dbReference>
<evidence type="ECO:0000313" key="18">
    <source>
        <dbReference type="Proteomes" id="UP000767854"/>
    </source>
</evidence>
<dbReference type="EC" id="3.4.16.4" evidence="4"/>
<keyword evidence="8 17" id="KW-0378">Hydrolase</keyword>
<evidence type="ECO:0000259" key="15">
    <source>
        <dbReference type="Pfam" id="PF00768"/>
    </source>
</evidence>
<keyword evidence="14" id="KW-0472">Membrane</keyword>
<evidence type="ECO:0000256" key="13">
    <source>
        <dbReference type="RuleBase" id="RU004016"/>
    </source>
</evidence>
<evidence type="ECO:0000256" key="12">
    <source>
        <dbReference type="ARBA" id="ARBA00034000"/>
    </source>
</evidence>
<sequence length="434" mass="48382">MTFKTKVLLIILLIGLISKPIYADSLESIELTGESAILINSNTGQILFSKNSELPLYPASTTKILTAIIAIEDLNLEDIVTIDSESPYAGGSHIALEVGEQLTVKDLIYGLMIASANDSAEALARFHSGTIESFAKVMNERAASMGAVNSNFENPHGLHHDDHVTTAYDLAQISAYAMKNETFRNIVKTLRYEIPPTNKKDETRYLNSTNSMFFGIPGSNISIAVDGKQVPTSYDFATGIKRGYTDMARSCFVGSATFDESRTYISVVLKTEGHLMYEDTRKMFDYAENYTKTVVLAEPGSKVDQIVINTQKETLITGLAASRISIDLPLDLDENLIEKKIIWQPNLQLPIQENEIIGIVEYYLNAQLLLKTNLVSDAFYSGENLINEATTHLPHKSPTWVQYGIKLLIALLLWRFIMTFINLKKIKYKKKNAI</sequence>
<dbReference type="InterPro" id="IPR018044">
    <property type="entry name" value="Peptidase_S11"/>
</dbReference>
<evidence type="ECO:0000256" key="11">
    <source>
        <dbReference type="ARBA" id="ARBA00023316"/>
    </source>
</evidence>
<comment type="caution">
    <text evidence="17">The sequence shown here is derived from an EMBL/GenBank/DDBJ whole genome shotgun (WGS) entry which is preliminary data.</text>
</comment>
<keyword evidence="7" id="KW-0732">Signal</keyword>
<keyword evidence="18" id="KW-1185">Reference proteome</keyword>
<dbReference type="InterPro" id="IPR015956">
    <property type="entry name" value="Peniciliin-bd_prot_C_sf"/>
</dbReference>
<keyword evidence="10" id="KW-0573">Peptidoglycan synthesis</keyword>
<gene>
    <name evidence="17" type="ORF">JOC49_000250</name>
</gene>
<accession>A0ABS2MMW8</accession>
<dbReference type="InterPro" id="IPR012338">
    <property type="entry name" value="Beta-lactam/transpept-like"/>
</dbReference>
<evidence type="ECO:0000256" key="5">
    <source>
        <dbReference type="ARBA" id="ARBA00022645"/>
    </source>
</evidence>
<dbReference type="SUPFAM" id="SSF69189">
    <property type="entry name" value="Penicillin-binding protein associated domain"/>
    <property type="match status" value="1"/>
</dbReference>
<dbReference type="Proteomes" id="UP000767854">
    <property type="component" value="Unassembled WGS sequence"/>
</dbReference>
<name>A0ABS2MMW8_9FIRM</name>
<dbReference type="InterPro" id="IPR037167">
    <property type="entry name" value="Peptidase_S11_C_sf"/>
</dbReference>
<keyword evidence="11" id="KW-0961">Cell wall biogenesis/degradation</keyword>
<protein>
    <recommendedName>
        <fullName evidence="4">serine-type D-Ala-D-Ala carboxypeptidase</fullName>
        <ecNumber evidence="4">3.4.16.4</ecNumber>
    </recommendedName>
</protein>
<dbReference type="GO" id="GO:0009002">
    <property type="term" value="F:serine-type D-Ala-D-Ala carboxypeptidase activity"/>
    <property type="evidence" value="ECO:0007669"/>
    <property type="project" value="UniProtKB-EC"/>
</dbReference>
<keyword evidence="6" id="KW-0645">Protease</keyword>
<keyword evidence="9" id="KW-0133">Cell shape</keyword>
<comment type="function">
    <text evidence="1">Removes C-terminal D-alanyl residues from sugar-peptide cell wall precursors.</text>
</comment>
<dbReference type="Pfam" id="PF00768">
    <property type="entry name" value="Peptidase_S11"/>
    <property type="match status" value="1"/>
</dbReference>
<dbReference type="PANTHER" id="PTHR21581">
    <property type="entry name" value="D-ALANYL-D-ALANINE CARBOXYPEPTIDASE"/>
    <property type="match status" value="1"/>
</dbReference>
<evidence type="ECO:0000256" key="2">
    <source>
        <dbReference type="ARBA" id="ARBA00004752"/>
    </source>
</evidence>
<keyword evidence="5 17" id="KW-0121">Carboxypeptidase</keyword>
<dbReference type="Gene3D" id="3.40.710.10">
    <property type="entry name" value="DD-peptidase/beta-lactamase superfamily"/>
    <property type="match status" value="1"/>
</dbReference>
<dbReference type="InterPro" id="IPR012907">
    <property type="entry name" value="Peptidase_S11_C"/>
</dbReference>
<evidence type="ECO:0000256" key="8">
    <source>
        <dbReference type="ARBA" id="ARBA00022801"/>
    </source>
</evidence>
<keyword evidence="14" id="KW-0812">Transmembrane</keyword>
<comment type="similarity">
    <text evidence="3 13">Belongs to the peptidase S11 family.</text>
</comment>
<evidence type="ECO:0000256" key="7">
    <source>
        <dbReference type="ARBA" id="ARBA00022729"/>
    </source>
</evidence>
<evidence type="ECO:0000256" key="6">
    <source>
        <dbReference type="ARBA" id="ARBA00022670"/>
    </source>
</evidence>
<dbReference type="SUPFAM" id="SSF56601">
    <property type="entry name" value="beta-lactamase/transpeptidase-like"/>
    <property type="match status" value="1"/>
</dbReference>
<dbReference type="PRINTS" id="PR00725">
    <property type="entry name" value="DADACBPTASE1"/>
</dbReference>
<evidence type="ECO:0000256" key="4">
    <source>
        <dbReference type="ARBA" id="ARBA00012448"/>
    </source>
</evidence>
<proteinExistence type="inferred from homology"/>
<dbReference type="Pfam" id="PF07943">
    <property type="entry name" value="PBP5_C"/>
    <property type="match status" value="1"/>
</dbReference>
<evidence type="ECO:0000256" key="14">
    <source>
        <dbReference type="SAM" id="Phobius"/>
    </source>
</evidence>
<feature type="transmembrane region" description="Helical" evidence="14">
    <location>
        <begin position="400"/>
        <end position="421"/>
    </location>
</feature>
<evidence type="ECO:0000313" key="17">
    <source>
        <dbReference type="EMBL" id="MBM7560741.1"/>
    </source>
</evidence>
<comment type="catalytic activity">
    <reaction evidence="12">
        <text>Preferential cleavage: (Ac)2-L-Lys-D-Ala-|-D-Ala. Also transpeptidation of peptidyl-alanyl moieties that are N-acyl substituents of D-alanine.</text>
        <dbReference type="EC" id="3.4.16.4"/>
    </reaction>
</comment>
<feature type="domain" description="Peptidase S11 D-Ala-D-Ala carboxypeptidase A C-terminal" evidence="16">
    <location>
        <begin position="296"/>
        <end position="377"/>
    </location>
</feature>
<dbReference type="RefSeq" id="WP_204661375.1">
    <property type="nucleotide sequence ID" value="NZ_JAFBDT010000001.1"/>
</dbReference>
<reference evidence="17 18" key="1">
    <citation type="submission" date="2021-01" db="EMBL/GenBank/DDBJ databases">
        <title>Genomic Encyclopedia of Type Strains, Phase IV (KMG-IV): sequencing the most valuable type-strain genomes for metagenomic binning, comparative biology and taxonomic classification.</title>
        <authorList>
            <person name="Goeker M."/>
        </authorList>
    </citation>
    <scope>NUCLEOTIDE SEQUENCE [LARGE SCALE GENOMIC DNA]</scope>
    <source>
        <strain evidence="17 18">DSM 24436</strain>
    </source>
</reference>
<organism evidence="17 18">
    <name type="scientific">Fusibacter tunisiensis</name>
    <dbReference type="NCBI Taxonomy" id="1008308"/>
    <lineage>
        <taxon>Bacteria</taxon>
        <taxon>Bacillati</taxon>
        <taxon>Bacillota</taxon>
        <taxon>Clostridia</taxon>
        <taxon>Eubacteriales</taxon>
        <taxon>Eubacteriales Family XII. Incertae Sedis</taxon>
        <taxon>Fusibacter</taxon>
    </lineage>
</organism>
<dbReference type="EMBL" id="JAFBDT010000001">
    <property type="protein sequence ID" value="MBM7560741.1"/>
    <property type="molecule type" value="Genomic_DNA"/>
</dbReference>
<evidence type="ECO:0000256" key="10">
    <source>
        <dbReference type="ARBA" id="ARBA00022984"/>
    </source>
</evidence>